<dbReference type="AlphaFoldDB" id="A0A177U8L6"/>
<name>A0A177U8L6_9BASI</name>
<comment type="caution">
    <text evidence="3">The sequence shown here is derived from an EMBL/GenBank/DDBJ whole genome shotgun (WGS) entry which is preliminary data.</text>
</comment>
<protein>
    <submittedName>
        <fullName evidence="3">Uncharacterized protein</fullName>
    </submittedName>
</protein>
<proteinExistence type="predicted"/>
<gene>
    <name evidence="3" type="ORF">A4X03_0g7848</name>
    <name evidence="2" type="ORF">JKIAZH3_G2285</name>
</gene>
<dbReference type="EMBL" id="CAJHJG010002649">
    <property type="protein sequence ID" value="CAD6921775.1"/>
    <property type="molecule type" value="Genomic_DNA"/>
</dbReference>
<reference evidence="3" key="2">
    <citation type="journal article" date="2019" name="IMA Fungus">
        <title>Genome sequencing and comparison of five Tilletia species to identify candidate genes for the detection of regulated species infecting wheat.</title>
        <authorList>
            <person name="Nguyen H.D.T."/>
            <person name="Sultana T."/>
            <person name="Kesanakurti P."/>
            <person name="Hambleton S."/>
        </authorList>
    </citation>
    <scope>NUCLEOTIDE SEQUENCE</scope>
    <source>
        <strain evidence="3">DAOMC 238032</strain>
    </source>
</reference>
<dbReference type="Proteomes" id="UP000077671">
    <property type="component" value="Unassembled WGS sequence"/>
</dbReference>
<accession>A0A177U8L6</accession>
<feature type="region of interest" description="Disordered" evidence="1">
    <location>
        <begin position="65"/>
        <end position="131"/>
    </location>
</feature>
<feature type="compositionally biased region" description="Pro residues" evidence="1">
    <location>
        <begin position="103"/>
        <end position="114"/>
    </location>
</feature>
<keyword evidence="5" id="KW-1185">Reference proteome</keyword>
<dbReference type="EMBL" id="LWDD02002046">
    <property type="protein sequence ID" value="KAE8243170.1"/>
    <property type="molecule type" value="Genomic_DNA"/>
</dbReference>
<evidence type="ECO:0000256" key="1">
    <source>
        <dbReference type="SAM" id="MobiDB-lite"/>
    </source>
</evidence>
<sequence>MSQRIKPYPGEWEILGTSGVAYRKRRGHNAAYLKCHFRQAMIPVHQLDDQAWGRERAHMHADQQDIVPWNQTSKPPRAICPVGATLDEPVNAPPTITRLLSPPQTPLAGSPPPLALLSTPTLESPPPFRQL</sequence>
<reference evidence="3" key="1">
    <citation type="submission" date="2016-04" db="EMBL/GenBank/DDBJ databases">
        <authorList>
            <person name="Nguyen H.D."/>
            <person name="Kesanakurti P."/>
            <person name="Cullis J."/>
            <person name="Levesque C.A."/>
            <person name="Hambleton S."/>
        </authorList>
    </citation>
    <scope>NUCLEOTIDE SEQUENCE</scope>
    <source>
        <strain evidence="3">DAOMC 238032</strain>
    </source>
</reference>
<evidence type="ECO:0000313" key="4">
    <source>
        <dbReference type="Proteomes" id="UP000077671"/>
    </source>
</evidence>
<evidence type="ECO:0000313" key="5">
    <source>
        <dbReference type="Proteomes" id="UP000836402"/>
    </source>
</evidence>
<evidence type="ECO:0000313" key="3">
    <source>
        <dbReference type="EMBL" id="KAE8243170.1"/>
    </source>
</evidence>
<reference evidence="2" key="3">
    <citation type="submission" date="2020-10" db="EMBL/GenBank/DDBJ databases">
        <authorList>
            <person name="Sedaghatjoo S."/>
        </authorList>
    </citation>
    <scope>NUCLEOTIDE SEQUENCE</scope>
    <source>
        <strain evidence="2">AZH3</strain>
    </source>
</reference>
<organism evidence="3 4">
    <name type="scientific">Tilletia caries</name>
    <name type="common">wheat bunt fungus</name>
    <dbReference type="NCBI Taxonomy" id="13290"/>
    <lineage>
        <taxon>Eukaryota</taxon>
        <taxon>Fungi</taxon>
        <taxon>Dikarya</taxon>
        <taxon>Basidiomycota</taxon>
        <taxon>Ustilaginomycotina</taxon>
        <taxon>Exobasidiomycetes</taxon>
        <taxon>Tilletiales</taxon>
        <taxon>Tilletiaceae</taxon>
        <taxon>Tilletia</taxon>
    </lineage>
</organism>
<dbReference type="Proteomes" id="UP000836402">
    <property type="component" value="Unassembled WGS sequence"/>
</dbReference>
<evidence type="ECO:0000313" key="2">
    <source>
        <dbReference type="EMBL" id="CAD6921775.1"/>
    </source>
</evidence>